<feature type="binding site" evidence="8">
    <location>
        <begin position="23"/>
        <end position="28"/>
    </location>
    <ligand>
        <name>ATP</name>
        <dbReference type="ChEBI" id="CHEBI:30616"/>
    </ligand>
</feature>
<feature type="domain" description="Lysidine-tRNA(Ile) synthetase C-terminal" evidence="9">
    <location>
        <begin position="339"/>
        <end position="409"/>
    </location>
</feature>
<evidence type="ECO:0000256" key="1">
    <source>
        <dbReference type="ARBA" id="ARBA00004496"/>
    </source>
</evidence>
<dbReference type="InterPro" id="IPR012094">
    <property type="entry name" value="tRNA_Ile_lys_synt"/>
</dbReference>
<proteinExistence type="inferred from homology"/>
<dbReference type="PANTHER" id="PTHR43033:SF1">
    <property type="entry name" value="TRNA(ILE)-LYSIDINE SYNTHASE-RELATED"/>
    <property type="match status" value="1"/>
</dbReference>
<dbReference type="InterPro" id="IPR012795">
    <property type="entry name" value="tRNA_Ile_lys_synt_N"/>
</dbReference>
<evidence type="ECO:0000256" key="6">
    <source>
        <dbReference type="ARBA" id="ARBA00022840"/>
    </source>
</evidence>
<keyword evidence="4 8" id="KW-0819">tRNA processing</keyword>
<evidence type="ECO:0000259" key="9">
    <source>
        <dbReference type="SMART" id="SM00977"/>
    </source>
</evidence>
<keyword evidence="6 8" id="KW-0067">ATP-binding</keyword>
<sequence>MSSNIQKIIENIDLSKNYVLALSGGVDSSVLAHILAKQSAKVRLVFVQHNQKDSKKLEIIAEKISDSLNLKFKILPTSLNPKSSETKMRDERYKVLLSDLKEEEILITGHNLSDKAETLLINLFRGTRLEGLKSIKSINKKIQRPMIKISKTEIYDYANKHNLIYFDDPSNMDNKIIRNWIRNILIPEINEKFPGSFEEKIELLTNEVELRTNYKTDYLKYIKFSRGYLEIPISLLSHNSNERQLYLNEIANFLGMKSIEKNDIEKISTSLKEKKKFDFFKEWICFNSGGSIIFIDNKQWRKVTKNGDSSFIGFFEFKKINKIDIFNSWNCAHPENQDIDIRFLKNGEKIISNGISIKASEVLRNYGVVNAFRKNWPMVYVDNDLYWIVGLRKSDLAKENEKKSKKVLLQASLIKDNLYNLNNS</sequence>
<evidence type="ECO:0000256" key="5">
    <source>
        <dbReference type="ARBA" id="ARBA00022741"/>
    </source>
</evidence>
<dbReference type="GO" id="GO:0032267">
    <property type="term" value="F:tRNA(Ile)-lysidine synthase activity"/>
    <property type="evidence" value="ECO:0007669"/>
    <property type="project" value="UniProtKB-EC"/>
</dbReference>
<dbReference type="Pfam" id="PF01171">
    <property type="entry name" value="ATP_bind_3"/>
    <property type="match status" value="1"/>
</dbReference>
<dbReference type="InterPro" id="IPR014729">
    <property type="entry name" value="Rossmann-like_a/b/a_fold"/>
</dbReference>
<dbReference type="Gene3D" id="3.40.50.620">
    <property type="entry name" value="HUPs"/>
    <property type="match status" value="1"/>
</dbReference>
<name>S5DKZ5_9ACTN</name>
<dbReference type="SUPFAM" id="SSF56037">
    <property type="entry name" value="PheT/TilS domain"/>
    <property type="match status" value="1"/>
</dbReference>
<dbReference type="AlphaFoldDB" id="S5DKZ5"/>
<comment type="catalytic activity">
    <reaction evidence="7 8">
        <text>cytidine(34) in tRNA(Ile2) + L-lysine + ATP = lysidine(34) in tRNA(Ile2) + AMP + diphosphate + H(+)</text>
        <dbReference type="Rhea" id="RHEA:43744"/>
        <dbReference type="Rhea" id="RHEA-COMP:10625"/>
        <dbReference type="Rhea" id="RHEA-COMP:10670"/>
        <dbReference type="ChEBI" id="CHEBI:15378"/>
        <dbReference type="ChEBI" id="CHEBI:30616"/>
        <dbReference type="ChEBI" id="CHEBI:32551"/>
        <dbReference type="ChEBI" id="CHEBI:33019"/>
        <dbReference type="ChEBI" id="CHEBI:82748"/>
        <dbReference type="ChEBI" id="CHEBI:83665"/>
        <dbReference type="ChEBI" id="CHEBI:456215"/>
        <dbReference type="EC" id="6.3.4.19"/>
    </reaction>
</comment>
<organism evidence="10">
    <name type="scientific">Candidatus Actinomarina minuta</name>
    <dbReference type="NCBI Taxonomy" id="1389454"/>
    <lineage>
        <taxon>Bacteria</taxon>
        <taxon>Bacillati</taxon>
        <taxon>Actinomycetota</taxon>
        <taxon>Actinomycetes</taxon>
        <taxon>Candidatus Actinomarinidae</taxon>
        <taxon>Candidatus Actinomarinales</taxon>
        <taxon>Candidatus Actinomarineae</taxon>
        <taxon>Candidatus Actinomarinaceae</taxon>
        <taxon>Candidatus Actinomarina</taxon>
    </lineage>
</organism>
<dbReference type="Pfam" id="PF11734">
    <property type="entry name" value="TilS_C"/>
    <property type="match status" value="1"/>
</dbReference>
<keyword evidence="5 8" id="KW-0547">Nucleotide-binding</keyword>
<dbReference type="InterPro" id="IPR011063">
    <property type="entry name" value="TilS/TtcA_N"/>
</dbReference>
<keyword evidence="3 8" id="KW-0436">Ligase</keyword>
<comment type="subcellular location">
    <subcellularLocation>
        <location evidence="1 8">Cytoplasm</location>
    </subcellularLocation>
</comment>
<comment type="similarity">
    <text evidence="8">Belongs to the tRNA(Ile)-lysidine synthase family.</text>
</comment>
<evidence type="ECO:0000256" key="7">
    <source>
        <dbReference type="ARBA" id="ARBA00048539"/>
    </source>
</evidence>
<dbReference type="GO" id="GO:0005737">
    <property type="term" value="C:cytoplasm"/>
    <property type="evidence" value="ECO:0007669"/>
    <property type="project" value="UniProtKB-SubCell"/>
</dbReference>
<dbReference type="InterPro" id="IPR012796">
    <property type="entry name" value="Lysidine-tRNA-synth_C"/>
</dbReference>
<accession>S5DKZ5</accession>
<dbReference type="SMART" id="SM00977">
    <property type="entry name" value="TilS_C"/>
    <property type="match status" value="1"/>
</dbReference>
<evidence type="ECO:0000256" key="2">
    <source>
        <dbReference type="ARBA" id="ARBA00022490"/>
    </source>
</evidence>
<gene>
    <name evidence="8" type="primary">tilS</name>
</gene>
<dbReference type="NCBIfam" id="TIGR02432">
    <property type="entry name" value="lysidine_TilS_N"/>
    <property type="match status" value="1"/>
</dbReference>
<evidence type="ECO:0000313" key="10">
    <source>
        <dbReference type="EMBL" id="AGQ19484.1"/>
    </source>
</evidence>
<evidence type="ECO:0000256" key="3">
    <source>
        <dbReference type="ARBA" id="ARBA00022598"/>
    </source>
</evidence>
<comment type="domain">
    <text evidence="8">The N-terminal region contains the highly conserved SGGXDS motif, predicted to be a P-loop motif involved in ATP binding.</text>
</comment>
<evidence type="ECO:0000256" key="8">
    <source>
        <dbReference type="HAMAP-Rule" id="MF_01161"/>
    </source>
</evidence>
<dbReference type="CDD" id="cd01992">
    <property type="entry name" value="TilS_N"/>
    <property type="match status" value="1"/>
</dbReference>
<reference evidence="10" key="1">
    <citation type="journal article" date="2013" name="Sci. Rep.">
        <title>Metagenomics uncovers a new group of low GC and ultra-small marine Actinobacteria.</title>
        <authorList>
            <person name="Ghai R."/>
            <person name="Mizuno C.M."/>
            <person name="Picazo A."/>
            <person name="Camacho A."/>
            <person name="Rodriguez-Valera F."/>
        </authorList>
    </citation>
    <scope>NUCLEOTIDE SEQUENCE</scope>
</reference>
<dbReference type="EC" id="6.3.4.19" evidence="8"/>
<dbReference type="PANTHER" id="PTHR43033">
    <property type="entry name" value="TRNA(ILE)-LYSIDINE SYNTHASE-RELATED"/>
    <property type="match status" value="1"/>
</dbReference>
<dbReference type="SUPFAM" id="SSF52402">
    <property type="entry name" value="Adenine nucleotide alpha hydrolases-like"/>
    <property type="match status" value="1"/>
</dbReference>
<dbReference type="HAMAP" id="MF_01161">
    <property type="entry name" value="tRNA_Ile_lys_synt"/>
    <property type="match status" value="1"/>
</dbReference>
<keyword evidence="2 8" id="KW-0963">Cytoplasm</keyword>
<dbReference type="GO" id="GO:0005524">
    <property type="term" value="F:ATP binding"/>
    <property type="evidence" value="ECO:0007669"/>
    <property type="project" value="UniProtKB-UniRule"/>
</dbReference>
<protein>
    <recommendedName>
        <fullName evidence="8">tRNA(Ile)-lysidine synthase</fullName>
        <ecNumber evidence="8">6.3.4.19</ecNumber>
    </recommendedName>
    <alternativeName>
        <fullName evidence="8">tRNA(Ile)-2-lysyl-cytidine synthase</fullName>
    </alternativeName>
    <alternativeName>
        <fullName evidence="8">tRNA(Ile)-lysidine synthetase</fullName>
    </alternativeName>
</protein>
<dbReference type="GO" id="GO:0006400">
    <property type="term" value="P:tRNA modification"/>
    <property type="evidence" value="ECO:0007669"/>
    <property type="project" value="UniProtKB-UniRule"/>
</dbReference>
<comment type="function">
    <text evidence="8">Ligates lysine onto the cytidine present at position 34 of the AUA codon-specific tRNA(Ile) that contains the anticodon CAU, in an ATP-dependent manner. Cytidine is converted to lysidine, thus changing the amino acid specificity of the tRNA from methionine to isoleucine.</text>
</comment>
<evidence type="ECO:0000256" key="4">
    <source>
        <dbReference type="ARBA" id="ARBA00022694"/>
    </source>
</evidence>
<dbReference type="EMBL" id="KC811133">
    <property type="protein sequence ID" value="AGQ19484.1"/>
    <property type="molecule type" value="Genomic_DNA"/>
</dbReference>